<dbReference type="RefSeq" id="WP_200393550.1">
    <property type="nucleotide sequence ID" value="NZ_CP066831.1"/>
</dbReference>
<evidence type="ECO:0000259" key="2">
    <source>
        <dbReference type="Pfam" id="PF03807"/>
    </source>
</evidence>
<evidence type="ECO:0000313" key="3">
    <source>
        <dbReference type="EMBL" id="QQM38381.1"/>
    </source>
</evidence>
<sequence>MKIGIIGAGRMGQALTGLFVEAGHDVVLANSRGPESLAELTARFGEHASAADVPGAVAGSDLVILATPWGRTAAAVSVVEDWSGVVVVDTTNNRTKPGPDGLIDIGDRVSSEVVAELVPGARLVKAFNTTPIPFLVKGLGSSAGEDNAVYIAGDDAAAKSLVGALIAGIGGEAVDTGGLHTGGWLQGMSGPLAGTLEMITPTDARARLAKALEQVR</sequence>
<dbReference type="PANTHER" id="PTHR14239">
    <property type="entry name" value="DUDULIN-RELATED"/>
    <property type="match status" value="1"/>
</dbReference>
<dbReference type="Pfam" id="PF03807">
    <property type="entry name" value="F420_oxidored"/>
    <property type="match status" value="1"/>
</dbReference>
<protein>
    <submittedName>
        <fullName evidence="3">NAD(P)-binding domain-containing protein</fullName>
    </submittedName>
</protein>
<dbReference type="InterPro" id="IPR036291">
    <property type="entry name" value="NAD(P)-bd_dom_sf"/>
</dbReference>
<keyword evidence="4" id="KW-1185">Reference proteome</keyword>
<dbReference type="EMBL" id="CP066831">
    <property type="protein sequence ID" value="QQM38381.1"/>
    <property type="molecule type" value="Genomic_DNA"/>
</dbReference>
<keyword evidence="1" id="KW-0560">Oxidoreductase</keyword>
<dbReference type="PANTHER" id="PTHR14239:SF10">
    <property type="entry name" value="REDUCTASE"/>
    <property type="match status" value="1"/>
</dbReference>
<dbReference type="AlphaFoldDB" id="A0A7T7HZS1"/>
<organism evidence="3 4">
    <name type="scientific">Streptomyces liliifuscus</name>
    <dbReference type="NCBI Taxonomy" id="2797636"/>
    <lineage>
        <taxon>Bacteria</taxon>
        <taxon>Bacillati</taxon>
        <taxon>Actinomycetota</taxon>
        <taxon>Actinomycetes</taxon>
        <taxon>Kitasatosporales</taxon>
        <taxon>Streptomycetaceae</taxon>
        <taxon>Streptomyces</taxon>
    </lineage>
</organism>
<name>A0A7T7HZS1_9ACTN</name>
<dbReference type="SUPFAM" id="SSF51735">
    <property type="entry name" value="NAD(P)-binding Rossmann-fold domains"/>
    <property type="match status" value="1"/>
</dbReference>
<evidence type="ECO:0000256" key="1">
    <source>
        <dbReference type="ARBA" id="ARBA00023002"/>
    </source>
</evidence>
<proteinExistence type="predicted"/>
<reference evidence="3 4" key="1">
    <citation type="submission" date="2020-12" db="EMBL/GenBank/DDBJ databases">
        <title>A novel species.</title>
        <authorList>
            <person name="Li K."/>
        </authorList>
    </citation>
    <scope>NUCLEOTIDE SEQUENCE [LARGE SCALE GENOMIC DNA]</scope>
    <source>
        <strain evidence="3 4">ZYC-3</strain>
    </source>
</reference>
<feature type="domain" description="Pyrroline-5-carboxylate reductase catalytic N-terminal" evidence="2">
    <location>
        <begin position="2"/>
        <end position="93"/>
    </location>
</feature>
<dbReference type="Proteomes" id="UP000595636">
    <property type="component" value="Chromosome"/>
</dbReference>
<accession>A0A7T7HZS1</accession>
<dbReference type="KEGG" id="slf:JEQ17_02075"/>
<dbReference type="InterPro" id="IPR028939">
    <property type="entry name" value="P5C_Rdtase_cat_N"/>
</dbReference>
<dbReference type="Gene3D" id="3.40.50.720">
    <property type="entry name" value="NAD(P)-binding Rossmann-like Domain"/>
    <property type="match status" value="1"/>
</dbReference>
<evidence type="ECO:0000313" key="4">
    <source>
        <dbReference type="Proteomes" id="UP000595636"/>
    </source>
</evidence>
<dbReference type="GO" id="GO:0016491">
    <property type="term" value="F:oxidoreductase activity"/>
    <property type="evidence" value="ECO:0007669"/>
    <property type="project" value="UniProtKB-KW"/>
</dbReference>
<dbReference type="InterPro" id="IPR051267">
    <property type="entry name" value="STEAP_metalloreductase"/>
</dbReference>
<gene>
    <name evidence="3" type="ORF">JEQ17_02075</name>
</gene>